<evidence type="ECO:0008006" key="4">
    <source>
        <dbReference type="Google" id="ProtNLM"/>
    </source>
</evidence>
<keyword evidence="2" id="KW-0812">Transmembrane</keyword>
<protein>
    <recommendedName>
        <fullName evidence="4">TolA protein</fullName>
    </recommendedName>
</protein>
<proteinExistence type="predicted"/>
<dbReference type="NCBIfam" id="TIGR02794">
    <property type="entry name" value="tolA_full"/>
    <property type="match status" value="1"/>
</dbReference>
<dbReference type="GO" id="GO:0019534">
    <property type="term" value="F:toxin transmembrane transporter activity"/>
    <property type="evidence" value="ECO:0007669"/>
    <property type="project" value="InterPro"/>
</dbReference>
<evidence type="ECO:0000256" key="2">
    <source>
        <dbReference type="SAM" id="Phobius"/>
    </source>
</evidence>
<evidence type="ECO:0000313" key="3">
    <source>
        <dbReference type="EMBL" id="VAW55389.1"/>
    </source>
</evidence>
<evidence type="ECO:0000256" key="1">
    <source>
        <dbReference type="SAM" id="MobiDB-lite"/>
    </source>
</evidence>
<keyword evidence="2" id="KW-0472">Membrane</keyword>
<dbReference type="Pfam" id="PF13103">
    <property type="entry name" value="TonB_2"/>
    <property type="match status" value="1"/>
</dbReference>
<feature type="transmembrane region" description="Helical" evidence="2">
    <location>
        <begin position="15"/>
        <end position="35"/>
    </location>
</feature>
<organism evidence="3">
    <name type="scientific">hydrothermal vent metagenome</name>
    <dbReference type="NCBI Taxonomy" id="652676"/>
    <lineage>
        <taxon>unclassified sequences</taxon>
        <taxon>metagenomes</taxon>
        <taxon>ecological metagenomes</taxon>
    </lineage>
</organism>
<dbReference type="GO" id="GO:0043213">
    <property type="term" value="P:bacteriocin transport"/>
    <property type="evidence" value="ECO:0007669"/>
    <property type="project" value="InterPro"/>
</dbReference>
<feature type="compositionally biased region" description="Basic and acidic residues" evidence="1">
    <location>
        <begin position="97"/>
        <end position="119"/>
    </location>
</feature>
<dbReference type="Gene3D" id="3.30.1150.10">
    <property type="match status" value="1"/>
</dbReference>
<dbReference type="EMBL" id="UOFE01000048">
    <property type="protein sequence ID" value="VAW55389.1"/>
    <property type="molecule type" value="Genomic_DNA"/>
</dbReference>
<sequence length="303" mass="35118">MSSSGLFAEIKKHPWILALVILVHLGLALMMGLNLSNDEPPPMPAAQKHKIIDAVVVDAKKYDESVKKKERLKIQAEQKKLDEIKAAKKKKQLALKKTQEKKKAEEKKIKDKKVADKKKLAIAKKKKEDKLKKEKRVKEKVAKEKKAKEKKIKEQKAREKKERERVAAEKKRKAKEERKRRAEEKAEFERALLEEERLEEEARKQAIRTARLQTQRQQYIMQIAQKVENNWLRPVSTAAGKSCEVIVTQTMSGDVLDVIVQSCTSDNAFQRSVERAVRKASPLPLPPDPELFDREIYFKFKPR</sequence>
<reference evidence="3" key="1">
    <citation type="submission" date="2018-06" db="EMBL/GenBank/DDBJ databases">
        <authorList>
            <person name="Zhirakovskaya E."/>
        </authorList>
    </citation>
    <scope>NUCLEOTIDE SEQUENCE</scope>
</reference>
<accession>A0A3B0X1L7</accession>
<gene>
    <name evidence="3" type="ORF">MNBD_GAMMA05-2443</name>
</gene>
<dbReference type="GO" id="GO:0016020">
    <property type="term" value="C:membrane"/>
    <property type="evidence" value="ECO:0007669"/>
    <property type="project" value="InterPro"/>
</dbReference>
<dbReference type="AlphaFoldDB" id="A0A3B0X1L7"/>
<keyword evidence="2" id="KW-1133">Transmembrane helix</keyword>
<name>A0A3B0X1L7_9ZZZZ</name>
<dbReference type="SUPFAM" id="SSF74653">
    <property type="entry name" value="TolA/TonB C-terminal domain"/>
    <property type="match status" value="1"/>
</dbReference>
<feature type="region of interest" description="Disordered" evidence="1">
    <location>
        <begin position="89"/>
        <end position="183"/>
    </location>
</feature>
<dbReference type="InterPro" id="IPR014161">
    <property type="entry name" value="Tol-Pal_TolA"/>
</dbReference>
<feature type="compositionally biased region" description="Basic and acidic residues" evidence="1">
    <location>
        <begin position="126"/>
        <end position="183"/>
    </location>
</feature>